<organism evidence="2">
    <name type="scientific">Glycine max</name>
    <name type="common">Soybean</name>
    <name type="synonym">Glycine hispida</name>
    <dbReference type="NCBI Taxonomy" id="3847"/>
    <lineage>
        <taxon>Eukaryota</taxon>
        <taxon>Viridiplantae</taxon>
        <taxon>Streptophyta</taxon>
        <taxon>Embryophyta</taxon>
        <taxon>Tracheophyta</taxon>
        <taxon>Spermatophyta</taxon>
        <taxon>Magnoliopsida</taxon>
        <taxon>eudicotyledons</taxon>
        <taxon>Gunneridae</taxon>
        <taxon>Pentapetalae</taxon>
        <taxon>rosids</taxon>
        <taxon>fabids</taxon>
        <taxon>Fabales</taxon>
        <taxon>Fabaceae</taxon>
        <taxon>Papilionoideae</taxon>
        <taxon>50 kb inversion clade</taxon>
        <taxon>NPAAA clade</taxon>
        <taxon>indigoferoid/millettioid clade</taxon>
        <taxon>Phaseoleae</taxon>
        <taxon>Glycine</taxon>
        <taxon>Glycine subgen. Soja</taxon>
    </lineage>
</organism>
<protein>
    <submittedName>
        <fullName evidence="2 3">Uncharacterized protein</fullName>
    </submittedName>
</protein>
<evidence type="ECO:0000313" key="2">
    <source>
        <dbReference type="EMBL" id="KRH06557.1"/>
    </source>
</evidence>
<feature type="transmembrane region" description="Helical" evidence="1">
    <location>
        <begin position="6"/>
        <end position="25"/>
    </location>
</feature>
<evidence type="ECO:0000256" key="1">
    <source>
        <dbReference type="SAM" id="Phobius"/>
    </source>
</evidence>
<name>A0A0R0FKN8_SOYBN</name>
<keyword evidence="1" id="KW-0812">Transmembrane</keyword>
<dbReference type="AlphaFoldDB" id="A0A0R0FKN8"/>
<reference evidence="3" key="2">
    <citation type="submission" date="2018-02" db="UniProtKB">
        <authorList>
            <consortium name="EnsemblPlants"/>
        </authorList>
    </citation>
    <scope>IDENTIFICATION</scope>
    <source>
        <strain evidence="3">Williams 82</strain>
    </source>
</reference>
<reference evidence="2" key="3">
    <citation type="submission" date="2018-07" db="EMBL/GenBank/DDBJ databases">
        <title>WGS assembly of Glycine max.</title>
        <authorList>
            <person name="Schmutz J."/>
            <person name="Cannon S."/>
            <person name="Schlueter J."/>
            <person name="Ma J."/>
            <person name="Mitros T."/>
            <person name="Nelson W."/>
            <person name="Hyten D."/>
            <person name="Song Q."/>
            <person name="Thelen J."/>
            <person name="Cheng J."/>
            <person name="Xu D."/>
            <person name="Hellsten U."/>
            <person name="May G."/>
            <person name="Yu Y."/>
            <person name="Sakurai T."/>
            <person name="Umezawa T."/>
            <person name="Bhattacharyya M."/>
            <person name="Sandhu D."/>
            <person name="Valliyodan B."/>
            <person name="Lindquist E."/>
            <person name="Peto M."/>
            <person name="Grant D."/>
            <person name="Shu S."/>
            <person name="Goodstein D."/>
            <person name="Barry K."/>
            <person name="Futrell-Griggs M."/>
            <person name="Abernathy B."/>
            <person name="Du J."/>
            <person name="Tian Z."/>
            <person name="Zhu L."/>
            <person name="Gill N."/>
            <person name="Joshi T."/>
            <person name="Libault M."/>
            <person name="Sethuraman A."/>
            <person name="Zhang X."/>
            <person name="Shinozaki K."/>
            <person name="Nguyen H."/>
            <person name="Wing R."/>
            <person name="Cregan P."/>
            <person name="Specht J."/>
            <person name="Grimwood J."/>
            <person name="Rokhsar D."/>
            <person name="Stacey G."/>
            <person name="Shoemaker R."/>
            <person name="Jackson S."/>
        </authorList>
    </citation>
    <scope>NUCLEOTIDE SEQUENCE</scope>
    <source>
        <tissue evidence="2">Callus</tissue>
    </source>
</reference>
<dbReference type="EMBL" id="CM000849">
    <property type="protein sequence ID" value="KRH06557.1"/>
    <property type="molecule type" value="Genomic_DNA"/>
</dbReference>
<keyword evidence="4" id="KW-1185">Reference proteome</keyword>
<dbReference type="EMBL" id="CM000849">
    <property type="protein sequence ID" value="KRH06556.1"/>
    <property type="molecule type" value="Genomic_DNA"/>
</dbReference>
<evidence type="ECO:0000313" key="4">
    <source>
        <dbReference type="Proteomes" id="UP000008827"/>
    </source>
</evidence>
<dbReference type="Gramene" id="KRH06557">
    <property type="protein sequence ID" value="KRH06557"/>
    <property type="gene ID" value="GLYMA_16G030500"/>
</dbReference>
<dbReference type="EnsemblPlants" id="KRH06557">
    <property type="protein sequence ID" value="KRH06557"/>
    <property type="gene ID" value="GLYMA_16G030500"/>
</dbReference>
<dbReference type="EnsemblPlants" id="KRH06556">
    <property type="protein sequence ID" value="KRH06556"/>
    <property type="gene ID" value="GLYMA_16G030500"/>
</dbReference>
<accession>A0A0R0FKN8</accession>
<proteinExistence type="predicted"/>
<evidence type="ECO:0000313" key="3">
    <source>
        <dbReference type="EnsemblPlants" id="KRH06556"/>
    </source>
</evidence>
<dbReference type="InParanoid" id="A0A0R0FKN8"/>
<sequence>MSGNHFHFFGFIIYLGYDVLTYVLLTVMSRCLPNIISVYKDERCYYMEILPYIGSYW</sequence>
<dbReference type="Gramene" id="KRH06556">
    <property type="protein sequence ID" value="KRH06556"/>
    <property type="gene ID" value="GLYMA_16G030500"/>
</dbReference>
<keyword evidence="1" id="KW-0472">Membrane</keyword>
<gene>
    <name evidence="2" type="ORF">GLYMA_16G030500</name>
</gene>
<keyword evidence="1" id="KW-1133">Transmembrane helix</keyword>
<reference evidence="2 3" key="1">
    <citation type="journal article" date="2010" name="Nature">
        <title>Genome sequence of the palaeopolyploid soybean.</title>
        <authorList>
            <person name="Schmutz J."/>
            <person name="Cannon S.B."/>
            <person name="Schlueter J."/>
            <person name="Ma J."/>
            <person name="Mitros T."/>
            <person name="Nelson W."/>
            <person name="Hyten D.L."/>
            <person name="Song Q."/>
            <person name="Thelen J.J."/>
            <person name="Cheng J."/>
            <person name="Xu D."/>
            <person name="Hellsten U."/>
            <person name="May G.D."/>
            <person name="Yu Y."/>
            <person name="Sakurai T."/>
            <person name="Umezawa T."/>
            <person name="Bhattacharyya M.K."/>
            <person name="Sandhu D."/>
            <person name="Valliyodan B."/>
            <person name="Lindquist E."/>
            <person name="Peto M."/>
            <person name="Grant D."/>
            <person name="Shu S."/>
            <person name="Goodstein D."/>
            <person name="Barry K."/>
            <person name="Futrell-Griggs M."/>
            <person name="Abernathy B."/>
            <person name="Du J."/>
            <person name="Tian Z."/>
            <person name="Zhu L."/>
            <person name="Gill N."/>
            <person name="Joshi T."/>
            <person name="Libault M."/>
            <person name="Sethuraman A."/>
            <person name="Zhang X.-C."/>
            <person name="Shinozaki K."/>
            <person name="Nguyen H.T."/>
            <person name="Wing R.A."/>
            <person name="Cregan P."/>
            <person name="Specht J."/>
            <person name="Grimwood J."/>
            <person name="Rokhsar D."/>
            <person name="Stacey G."/>
            <person name="Shoemaker R.C."/>
            <person name="Jackson S.A."/>
        </authorList>
    </citation>
    <scope>NUCLEOTIDE SEQUENCE [LARGE SCALE GENOMIC DNA]</scope>
    <source>
        <strain evidence="3">cv. Williams 82</strain>
        <tissue evidence="2">Callus</tissue>
    </source>
</reference>
<dbReference type="Proteomes" id="UP000008827">
    <property type="component" value="Chromosome 16"/>
</dbReference>